<dbReference type="GeneID" id="69802228"/>
<dbReference type="PATRIC" id="fig|1423784.4.peg.2177"/>
<gene>
    <name evidence="4" type="ORF">FC51_GL002134</name>
</gene>
<keyword evidence="2" id="KW-0472">Membrane</keyword>
<evidence type="ECO:0000256" key="1">
    <source>
        <dbReference type="SAM" id="MobiDB-lite"/>
    </source>
</evidence>
<evidence type="ECO:0000313" key="5">
    <source>
        <dbReference type="Proteomes" id="UP000051957"/>
    </source>
</evidence>
<proteinExistence type="predicted"/>
<comment type="caution">
    <text evidence="4">The sequence shown here is derived from an EMBL/GenBank/DDBJ whole genome shotgun (WGS) entry which is preliminary data.</text>
</comment>
<feature type="region of interest" description="Disordered" evidence="1">
    <location>
        <begin position="31"/>
        <end position="61"/>
    </location>
</feature>
<name>A0A0R1Z671_9LACO</name>
<dbReference type="InterPro" id="IPR026870">
    <property type="entry name" value="Zinc_ribbon_dom"/>
</dbReference>
<keyword evidence="2" id="KW-0812">Transmembrane</keyword>
<feature type="transmembrane region" description="Helical" evidence="2">
    <location>
        <begin position="75"/>
        <end position="95"/>
    </location>
</feature>
<keyword evidence="2" id="KW-1133">Transmembrane helix</keyword>
<organism evidence="4 5">
    <name type="scientific">Lentilactobacillus parabuchneri DSM 5707 = NBRC 107865</name>
    <dbReference type="NCBI Taxonomy" id="1423784"/>
    <lineage>
        <taxon>Bacteria</taxon>
        <taxon>Bacillati</taxon>
        <taxon>Bacillota</taxon>
        <taxon>Bacilli</taxon>
        <taxon>Lactobacillales</taxon>
        <taxon>Lactobacillaceae</taxon>
        <taxon>Lentilactobacillus</taxon>
    </lineage>
</organism>
<dbReference type="RefSeq" id="WP_057909782.1">
    <property type="nucleotide sequence ID" value="NZ_AZGK01000006.1"/>
</dbReference>
<accession>A0A0R1Z671</accession>
<dbReference type="EMBL" id="AZGK01000006">
    <property type="protein sequence ID" value="KRM46556.1"/>
    <property type="molecule type" value="Genomic_DNA"/>
</dbReference>
<dbReference type="Proteomes" id="UP000051957">
    <property type="component" value="Unassembled WGS sequence"/>
</dbReference>
<dbReference type="AlphaFoldDB" id="A0A0R1Z671"/>
<dbReference type="Pfam" id="PF13240">
    <property type="entry name" value="Zn_Ribbon_1"/>
    <property type="match status" value="1"/>
</dbReference>
<evidence type="ECO:0000313" key="4">
    <source>
        <dbReference type="EMBL" id="KRM46556.1"/>
    </source>
</evidence>
<feature type="domain" description="Zinc-ribbon" evidence="3">
    <location>
        <begin position="7"/>
        <end position="28"/>
    </location>
</feature>
<protein>
    <recommendedName>
        <fullName evidence="3">Zinc-ribbon domain-containing protein</fullName>
    </recommendedName>
</protein>
<reference evidence="4 5" key="1">
    <citation type="journal article" date="2015" name="Genome Announc.">
        <title>Expanding the biotechnology potential of lactobacilli through comparative genomics of 213 strains and associated genera.</title>
        <authorList>
            <person name="Sun Z."/>
            <person name="Harris H.M."/>
            <person name="McCann A."/>
            <person name="Guo C."/>
            <person name="Argimon S."/>
            <person name="Zhang W."/>
            <person name="Yang X."/>
            <person name="Jeffery I.B."/>
            <person name="Cooney J.C."/>
            <person name="Kagawa T.F."/>
            <person name="Liu W."/>
            <person name="Song Y."/>
            <person name="Salvetti E."/>
            <person name="Wrobel A."/>
            <person name="Rasinkangas P."/>
            <person name="Parkhill J."/>
            <person name="Rea M.C."/>
            <person name="O'Sullivan O."/>
            <person name="Ritari J."/>
            <person name="Douillard F.P."/>
            <person name="Paul Ross R."/>
            <person name="Yang R."/>
            <person name="Briner A.E."/>
            <person name="Felis G.E."/>
            <person name="de Vos W.M."/>
            <person name="Barrangou R."/>
            <person name="Klaenhammer T.R."/>
            <person name="Caufield P.W."/>
            <person name="Cui Y."/>
            <person name="Zhang H."/>
            <person name="O'Toole P.W."/>
        </authorList>
    </citation>
    <scope>NUCLEOTIDE SEQUENCE [LARGE SCALE GENOMIC DNA]</scope>
    <source>
        <strain evidence="4 5">DSM 5707</strain>
    </source>
</reference>
<evidence type="ECO:0000256" key="2">
    <source>
        <dbReference type="SAM" id="Phobius"/>
    </source>
</evidence>
<sequence>MDNQIKFCPKCGKKIPAAAEFCPFCGAKQPAVSGLDHRQGSRPAQKSEPSQSRERSSNDAVLAKDTPTEWFKKPWGIVIIVAVVLVVLVGATKIFRYNHPNTDSIASSIQSTIREDDDFGSATVHYSESTQTFDIDIPESSTAMTNLDNGYPSIWNSLVKELKEKSQSLDNDYTSGYSYIQVMSPYNSDRTYLQVNHGIVKYNIADDLN</sequence>
<evidence type="ECO:0000259" key="3">
    <source>
        <dbReference type="Pfam" id="PF13240"/>
    </source>
</evidence>